<dbReference type="AlphaFoldDB" id="A0AAW9QKI5"/>
<feature type="signal peptide" evidence="1">
    <location>
        <begin position="1"/>
        <end position="22"/>
    </location>
</feature>
<dbReference type="Proteomes" id="UP001328733">
    <property type="component" value="Unassembled WGS sequence"/>
</dbReference>
<proteinExistence type="predicted"/>
<protein>
    <recommendedName>
        <fullName evidence="4">PEP-CTERM sorting domain-containing protein</fullName>
    </recommendedName>
</protein>
<comment type="caution">
    <text evidence="2">The sequence shown here is derived from an EMBL/GenBank/DDBJ whole genome shotgun (WGS) entry which is preliminary data.</text>
</comment>
<feature type="chain" id="PRO_5043757235" description="PEP-CTERM sorting domain-containing protein" evidence="1">
    <location>
        <begin position="23"/>
        <end position="495"/>
    </location>
</feature>
<dbReference type="RefSeq" id="WP_332864946.1">
    <property type="nucleotide sequence ID" value="NZ_JBAFSM010000015.1"/>
</dbReference>
<keyword evidence="1" id="KW-0732">Signal</keyword>
<name>A0AAW9QKI5_9CHRO</name>
<evidence type="ECO:0008006" key="4">
    <source>
        <dbReference type="Google" id="ProtNLM"/>
    </source>
</evidence>
<evidence type="ECO:0000313" key="3">
    <source>
        <dbReference type="Proteomes" id="UP001328733"/>
    </source>
</evidence>
<keyword evidence="3" id="KW-1185">Reference proteome</keyword>
<evidence type="ECO:0000313" key="2">
    <source>
        <dbReference type="EMBL" id="MEG3437465.1"/>
    </source>
</evidence>
<evidence type="ECO:0000256" key="1">
    <source>
        <dbReference type="SAM" id="SignalP"/>
    </source>
</evidence>
<accession>A0AAW9QKI5</accession>
<reference evidence="2 3" key="1">
    <citation type="submission" date="2024-01" db="EMBL/GenBank/DDBJ databases">
        <title>Genomic insights into the taxonomy and metabolism of the cyanobacterium Pannus brasiliensis CCIBt3594.</title>
        <authorList>
            <person name="Machado M."/>
            <person name="Botero N.B."/>
            <person name="Andreote A.P.D."/>
            <person name="Feitosa A.M.T."/>
            <person name="Popin R."/>
            <person name="Sivonen K."/>
            <person name="Fiore M.F."/>
        </authorList>
    </citation>
    <scope>NUCLEOTIDE SEQUENCE [LARGE SCALE GENOMIC DNA]</scope>
    <source>
        <strain evidence="2 3">CCIBt3594</strain>
    </source>
</reference>
<sequence>MKPVAIALAVTTALGTATSARALTIATIGANFTGTTRSQSGFIPPDTMGAAGPNHIVELINGTYAVYNKSGALQGSRVSLNQFWQSAGVTPAGSFAFDPRILYDPFSQRWFAAAVDNSGGNNNFLVGVSNSSNPLSGWKAFSIDSNTANTRWADFPALGINGDKVTIAANMFPITGQGATTATTTILTIDKNSLITTPVGQLSNLSRTLFQNNDPNNTGFAVQPVVDADNRAGEHFLWSDFNTPAGFFKRSSITGNAATATLNTTGGVNGGFLDLTAYNNPPLAQQLGGPNNVNTSDARFGSNVIYQLDAFGNNSFWGVQTVNNGGRAALRWFEIDANTNLLRQEGLIANANEDYYFGSIAVNNNRQVVIGFSCSSDTLFISSCAVTSQNLGGLTNSLTTFGARQILRQGTASYQVLDTSGRNRWGDYSATVLDPSDPTGSTFWTFQEIATGSTQWSVQITELQLSTPSVPEPGSVAGLVTIGSIAFALKRPGKK</sequence>
<dbReference type="EMBL" id="JBAFSM010000015">
    <property type="protein sequence ID" value="MEG3437465.1"/>
    <property type="molecule type" value="Genomic_DNA"/>
</dbReference>
<gene>
    <name evidence="2" type="ORF">V0288_10075</name>
</gene>
<organism evidence="2 3">
    <name type="scientific">Pannus brasiliensis CCIBt3594</name>
    <dbReference type="NCBI Taxonomy" id="1427578"/>
    <lineage>
        <taxon>Bacteria</taxon>
        <taxon>Bacillati</taxon>
        <taxon>Cyanobacteriota</taxon>
        <taxon>Cyanophyceae</taxon>
        <taxon>Oscillatoriophycideae</taxon>
        <taxon>Chroococcales</taxon>
        <taxon>Microcystaceae</taxon>
        <taxon>Pannus</taxon>
    </lineage>
</organism>